<dbReference type="AlphaFoldDB" id="A0A1T0CUZ4"/>
<dbReference type="STRING" id="573983.B0681_03130"/>
<proteinExistence type="predicted"/>
<dbReference type="Proteomes" id="UP000190683">
    <property type="component" value="Unassembled WGS sequence"/>
</dbReference>
<gene>
    <name evidence="1" type="ORF">B0681_03130</name>
</gene>
<comment type="caution">
    <text evidence="1">The sequence shown here is derived from an EMBL/GenBank/DDBJ whole genome shotgun (WGS) entry which is preliminary data.</text>
</comment>
<name>A0A1T0CUZ4_9GAMM</name>
<evidence type="ECO:0000313" key="1">
    <source>
        <dbReference type="EMBL" id="OOS26147.1"/>
    </source>
</evidence>
<organism evidence="1 2">
    <name type="scientific">Moraxella porci DSM 25326</name>
    <dbReference type="NCBI Taxonomy" id="573983"/>
    <lineage>
        <taxon>Bacteria</taxon>
        <taxon>Pseudomonadati</taxon>
        <taxon>Pseudomonadota</taxon>
        <taxon>Gammaproteobacteria</taxon>
        <taxon>Moraxellales</taxon>
        <taxon>Moraxellaceae</taxon>
        <taxon>Moraxella</taxon>
    </lineage>
</organism>
<protein>
    <submittedName>
        <fullName evidence="1">Uncharacterized protein</fullName>
    </submittedName>
</protein>
<sequence length="113" mass="12678">MNPICEKCYSRNTHPMTGSSTFFPQSLNQTLFSPSVLASIGASICRHYRVNPAIGVMTGVVLGGAISLVQEHQRFKQLGFKQSMFYCQNCHHVFQKRDDVVKTATDFADFKEV</sequence>
<reference evidence="1 2" key="1">
    <citation type="submission" date="2017-02" db="EMBL/GenBank/DDBJ databases">
        <title>Draft genome sequence of Moraxella porci CCUG 54912T type strain.</title>
        <authorList>
            <person name="Salva-Serra F."/>
            <person name="Engstrom-Jakobsson H."/>
            <person name="Thorell K."/>
            <person name="Jaen-Luchoro D."/>
            <person name="Gonzales-Siles L."/>
            <person name="Karlsson R."/>
            <person name="Yazdan S."/>
            <person name="Boulund F."/>
            <person name="Johnning A."/>
            <person name="Engstrand L."/>
            <person name="Kristiansson E."/>
            <person name="Moore E."/>
        </authorList>
    </citation>
    <scope>NUCLEOTIDE SEQUENCE [LARGE SCALE GENOMIC DNA]</scope>
    <source>
        <strain evidence="1 2">CCUG 54912</strain>
    </source>
</reference>
<keyword evidence="2" id="KW-1185">Reference proteome</keyword>
<evidence type="ECO:0000313" key="2">
    <source>
        <dbReference type="Proteomes" id="UP000190683"/>
    </source>
</evidence>
<accession>A0A1T0CUZ4</accession>
<dbReference type="RefSeq" id="WP_078317296.1">
    <property type="nucleotide sequence ID" value="NZ_MUYV01000002.1"/>
</dbReference>
<dbReference type="EMBL" id="MUYV01000002">
    <property type="protein sequence ID" value="OOS26147.1"/>
    <property type="molecule type" value="Genomic_DNA"/>
</dbReference>